<keyword evidence="1" id="KW-0812">Transmembrane</keyword>
<dbReference type="GO" id="GO:0008237">
    <property type="term" value="F:metallopeptidase activity"/>
    <property type="evidence" value="ECO:0007669"/>
    <property type="project" value="UniProtKB-KW"/>
</dbReference>
<evidence type="ECO:0000259" key="2">
    <source>
        <dbReference type="Pfam" id="PF02517"/>
    </source>
</evidence>
<feature type="transmembrane region" description="Helical" evidence="1">
    <location>
        <begin position="107"/>
        <end position="130"/>
    </location>
</feature>
<sequence length="318" mass="34561">MSYDPLSNHPVVRTAWKRFVWPVWKHDERRLRAPLRASLPIVVTFGALAASQPVIRARFAHPLRETLEIITLSVILVGAVVGSSRLLDRRPLSEFGLSFDREWWQSFVAGGLIATIVNAGALVAAVGAGWATITGLTQGSGALPFVPAVGLVFCYIAGAAAWEEVTIRGAMLKNVAEGADGFLPQWAAVGLAVCLSTVVFAFLHGGKISHPSQYGYYLIAGLVLSGAYVLTGNLALSIGFHIFYNFTQSVVFGLGHSQQTPELLVVELAGPARWIGEEGLVFVFFAVLGGVFILLYVRWRDGPLRIDDRVIHWTPLRK</sequence>
<dbReference type="GO" id="GO:0004175">
    <property type="term" value="F:endopeptidase activity"/>
    <property type="evidence" value="ECO:0007669"/>
    <property type="project" value="UniProtKB-ARBA"/>
</dbReference>
<evidence type="ECO:0000313" key="4">
    <source>
        <dbReference type="Proteomes" id="UP001430455"/>
    </source>
</evidence>
<organism evidence="3 4">
    <name type="scientific">Haloarcula nitratireducens</name>
    <dbReference type="NCBI Taxonomy" id="2487749"/>
    <lineage>
        <taxon>Archaea</taxon>
        <taxon>Methanobacteriati</taxon>
        <taxon>Methanobacteriota</taxon>
        <taxon>Stenosarchaea group</taxon>
        <taxon>Halobacteria</taxon>
        <taxon>Halobacteriales</taxon>
        <taxon>Haloarculaceae</taxon>
        <taxon>Haloarcula</taxon>
    </lineage>
</organism>
<proteinExistence type="predicted"/>
<keyword evidence="3" id="KW-0482">Metalloprotease</keyword>
<dbReference type="Pfam" id="PF02517">
    <property type="entry name" value="Rce1-like"/>
    <property type="match status" value="1"/>
</dbReference>
<feature type="transmembrane region" description="Helical" evidence="1">
    <location>
        <begin position="280"/>
        <end position="299"/>
    </location>
</feature>
<feature type="domain" description="CAAX prenyl protease 2/Lysostaphin resistance protein A-like" evidence="2">
    <location>
        <begin position="149"/>
        <end position="246"/>
    </location>
</feature>
<dbReference type="Proteomes" id="UP001430455">
    <property type="component" value="Unassembled WGS sequence"/>
</dbReference>
<dbReference type="InterPro" id="IPR003675">
    <property type="entry name" value="Rce1/LyrA-like_dom"/>
</dbReference>
<accession>A0AAW4PH51</accession>
<comment type="caution">
    <text evidence="3">The sequence shown here is derived from an EMBL/GenBank/DDBJ whole genome shotgun (WGS) entry which is preliminary data.</text>
</comment>
<feature type="transmembrane region" description="Helical" evidence="1">
    <location>
        <begin position="37"/>
        <end position="55"/>
    </location>
</feature>
<dbReference type="PANTHER" id="PTHR39430">
    <property type="entry name" value="MEMBRANE-ASSOCIATED PROTEASE-RELATED"/>
    <property type="match status" value="1"/>
</dbReference>
<reference evidence="3 4" key="1">
    <citation type="submission" date="2021-06" db="EMBL/GenBank/DDBJ databases">
        <title>Halomicroarcula sp. a new haloarchaeum isolated from saline soil.</title>
        <authorList>
            <person name="Duran-Viseras A."/>
            <person name="Sanchez-Porro C."/>
            <person name="Ventosa A."/>
        </authorList>
    </citation>
    <scope>NUCLEOTIDE SEQUENCE [LARGE SCALE GENOMIC DNA]</scope>
    <source>
        <strain evidence="3 4">F27</strain>
    </source>
</reference>
<feature type="transmembrane region" description="Helical" evidence="1">
    <location>
        <begin position="142"/>
        <end position="162"/>
    </location>
</feature>
<protein>
    <submittedName>
        <fullName evidence="3">CPBP family intramembrane metalloprotease</fullName>
    </submittedName>
</protein>
<dbReference type="PANTHER" id="PTHR39430:SF1">
    <property type="entry name" value="PROTEASE"/>
    <property type="match status" value="1"/>
</dbReference>
<evidence type="ECO:0000313" key="3">
    <source>
        <dbReference type="EMBL" id="MBX0297248.1"/>
    </source>
</evidence>
<keyword evidence="1" id="KW-0472">Membrane</keyword>
<name>A0AAW4PH51_9EURY</name>
<keyword evidence="3" id="KW-0378">Hydrolase</keyword>
<feature type="transmembrane region" description="Helical" evidence="1">
    <location>
        <begin position="215"/>
        <end position="244"/>
    </location>
</feature>
<keyword evidence="1" id="KW-1133">Transmembrane helix</keyword>
<gene>
    <name evidence="3" type="ORF">EGH23_20430</name>
</gene>
<feature type="transmembrane region" description="Helical" evidence="1">
    <location>
        <begin position="182"/>
        <end position="203"/>
    </location>
</feature>
<dbReference type="EMBL" id="RKLT01000016">
    <property type="protein sequence ID" value="MBX0297248.1"/>
    <property type="molecule type" value="Genomic_DNA"/>
</dbReference>
<dbReference type="AlphaFoldDB" id="A0AAW4PH51"/>
<dbReference type="GO" id="GO:0080120">
    <property type="term" value="P:CAAX-box protein maturation"/>
    <property type="evidence" value="ECO:0007669"/>
    <property type="project" value="UniProtKB-ARBA"/>
</dbReference>
<evidence type="ECO:0000256" key="1">
    <source>
        <dbReference type="SAM" id="Phobius"/>
    </source>
</evidence>
<keyword evidence="3" id="KW-0645">Protease</keyword>
<keyword evidence="4" id="KW-1185">Reference proteome</keyword>
<feature type="transmembrane region" description="Helical" evidence="1">
    <location>
        <begin position="67"/>
        <end position="87"/>
    </location>
</feature>